<dbReference type="OrthoDB" id="1111281at2759"/>
<name>A0A8X8BBR2_BRACI</name>
<evidence type="ECO:0000256" key="1">
    <source>
        <dbReference type="SAM" id="MobiDB-lite"/>
    </source>
</evidence>
<organism evidence="2 3">
    <name type="scientific">Brassica carinata</name>
    <name type="common">Ethiopian mustard</name>
    <name type="synonym">Abyssinian cabbage</name>
    <dbReference type="NCBI Taxonomy" id="52824"/>
    <lineage>
        <taxon>Eukaryota</taxon>
        <taxon>Viridiplantae</taxon>
        <taxon>Streptophyta</taxon>
        <taxon>Embryophyta</taxon>
        <taxon>Tracheophyta</taxon>
        <taxon>Spermatophyta</taxon>
        <taxon>Magnoliopsida</taxon>
        <taxon>eudicotyledons</taxon>
        <taxon>Gunneridae</taxon>
        <taxon>Pentapetalae</taxon>
        <taxon>rosids</taxon>
        <taxon>malvids</taxon>
        <taxon>Brassicales</taxon>
        <taxon>Brassicaceae</taxon>
        <taxon>Brassiceae</taxon>
        <taxon>Brassica</taxon>
    </lineage>
</organism>
<proteinExistence type="predicted"/>
<dbReference type="AlphaFoldDB" id="A0A8X8BBR2"/>
<evidence type="ECO:0000313" key="3">
    <source>
        <dbReference type="Proteomes" id="UP000886595"/>
    </source>
</evidence>
<accession>A0A8X8BBR2</accession>
<feature type="region of interest" description="Disordered" evidence="1">
    <location>
        <begin position="1"/>
        <end position="32"/>
    </location>
</feature>
<evidence type="ECO:0000313" key="2">
    <source>
        <dbReference type="EMBL" id="KAG2328628.1"/>
    </source>
</evidence>
<dbReference type="Proteomes" id="UP000886595">
    <property type="component" value="Unassembled WGS sequence"/>
</dbReference>
<gene>
    <name evidence="2" type="ORF">Bca52824_011356</name>
</gene>
<sequence>MPSSCVKLRSCPSHLGRSGAPSRGHQPAAVPSIQAMERNRRRHGELAVPAMVMIKRLDKNMKNQFTVIRRRGDREYEEGMVAWFDTRQI</sequence>
<protein>
    <submittedName>
        <fullName evidence="2">Uncharacterized protein</fullName>
    </submittedName>
</protein>
<keyword evidence="3" id="KW-1185">Reference proteome</keyword>
<dbReference type="EMBL" id="JAAMPC010000002">
    <property type="protein sequence ID" value="KAG2328628.1"/>
    <property type="molecule type" value="Genomic_DNA"/>
</dbReference>
<reference evidence="2 3" key="1">
    <citation type="submission" date="2020-02" db="EMBL/GenBank/DDBJ databases">
        <authorList>
            <person name="Ma Q."/>
            <person name="Huang Y."/>
            <person name="Song X."/>
            <person name="Pei D."/>
        </authorList>
    </citation>
    <scope>NUCLEOTIDE SEQUENCE [LARGE SCALE GENOMIC DNA]</scope>
    <source>
        <strain evidence="2">Sxm20200214</strain>
        <tissue evidence="2">Leaf</tissue>
    </source>
</reference>
<comment type="caution">
    <text evidence="2">The sequence shown here is derived from an EMBL/GenBank/DDBJ whole genome shotgun (WGS) entry which is preliminary data.</text>
</comment>